<comment type="caution">
    <text evidence="2">The sequence shown here is derived from an EMBL/GenBank/DDBJ whole genome shotgun (WGS) entry which is preliminary data.</text>
</comment>
<feature type="region of interest" description="Disordered" evidence="1">
    <location>
        <begin position="165"/>
        <end position="185"/>
    </location>
</feature>
<dbReference type="EMBL" id="WBMS02000070">
    <property type="protein sequence ID" value="MWA07321.1"/>
    <property type="molecule type" value="Genomic_DNA"/>
</dbReference>
<evidence type="ECO:0000313" key="3">
    <source>
        <dbReference type="Proteomes" id="UP000462055"/>
    </source>
</evidence>
<protein>
    <recommendedName>
        <fullName evidence="4">Septum formation initiator</fullName>
    </recommendedName>
</protein>
<evidence type="ECO:0008006" key="4">
    <source>
        <dbReference type="Google" id="ProtNLM"/>
    </source>
</evidence>
<dbReference type="Proteomes" id="UP000462055">
    <property type="component" value="Unassembled WGS sequence"/>
</dbReference>
<evidence type="ECO:0000256" key="1">
    <source>
        <dbReference type="SAM" id="MobiDB-lite"/>
    </source>
</evidence>
<evidence type="ECO:0000313" key="2">
    <source>
        <dbReference type="EMBL" id="MWA07321.1"/>
    </source>
</evidence>
<gene>
    <name evidence="2" type="ORF">F8568_044755</name>
</gene>
<dbReference type="RefSeq" id="WP_151600222.1">
    <property type="nucleotide sequence ID" value="NZ_WBMS02000070.1"/>
</dbReference>
<feature type="compositionally biased region" description="Basic residues" evidence="1">
    <location>
        <begin position="175"/>
        <end position="185"/>
    </location>
</feature>
<organism evidence="2 3">
    <name type="scientific">Actinomadura physcomitrii</name>
    <dbReference type="NCBI Taxonomy" id="2650748"/>
    <lineage>
        <taxon>Bacteria</taxon>
        <taxon>Bacillati</taxon>
        <taxon>Actinomycetota</taxon>
        <taxon>Actinomycetes</taxon>
        <taxon>Streptosporangiales</taxon>
        <taxon>Thermomonosporaceae</taxon>
        <taxon>Actinomadura</taxon>
    </lineage>
</organism>
<proteinExistence type="predicted"/>
<reference evidence="2" key="1">
    <citation type="submission" date="2019-12" db="EMBL/GenBank/DDBJ databases">
        <title>Actinomadura physcomitrii sp. nov., a novel actinomycete isolated from moss [Physcomitrium sphaericum (Ludw) Fuernr].</title>
        <authorList>
            <person name="Zhuang X."/>
        </authorList>
    </citation>
    <scope>NUCLEOTIDE SEQUENCE [LARGE SCALE GENOMIC DNA]</scope>
    <source>
        <strain evidence="2">LD22</strain>
    </source>
</reference>
<feature type="compositionally biased region" description="Low complexity" evidence="1">
    <location>
        <begin position="61"/>
        <end position="73"/>
    </location>
</feature>
<name>A0A6I4MVI9_9ACTN</name>
<dbReference type="AlphaFoldDB" id="A0A6I4MVI9"/>
<feature type="compositionally biased region" description="Basic and acidic residues" evidence="1">
    <location>
        <begin position="165"/>
        <end position="174"/>
    </location>
</feature>
<sequence>MSKHSALAAMVWSAAAVLGVGAGMAAINVVGTGITERGVKPMTPDEVAAALAVPPTPTGPSPAAQPSASTSPPARDKPRPAPTVTVTRQVTTAITSLGSEAGDIVARCDGGAAFLVSWTPAQNFSVGDSNRRPPGPVFVRFQSSSRFVTMTVTCRADRPTAAVSVDRRDDDHHSRYPHRHFPGRG</sequence>
<keyword evidence="3" id="KW-1185">Reference proteome</keyword>
<accession>A0A6I4MVI9</accession>
<feature type="region of interest" description="Disordered" evidence="1">
    <location>
        <begin position="51"/>
        <end position="85"/>
    </location>
</feature>